<gene>
    <name evidence="1" type="ORF">ACFOUR_09440</name>
</gene>
<protein>
    <submittedName>
        <fullName evidence="1">Uncharacterized protein</fullName>
    </submittedName>
</protein>
<dbReference type="RefSeq" id="WP_256530929.1">
    <property type="nucleotide sequence ID" value="NZ_CP101824.1"/>
</dbReference>
<dbReference type="AlphaFoldDB" id="A0ABD5NNH7"/>
<accession>A0ABD5NNH7</accession>
<dbReference type="InterPro" id="IPR027417">
    <property type="entry name" value="P-loop_NTPase"/>
</dbReference>
<evidence type="ECO:0000313" key="2">
    <source>
        <dbReference type="Proteomes" id="UP001595846"/>
    </source>
</evidence>
<reference evidence="1 2" key="1">
    <citation type="journal article" date="2019" name="Int. J. Syst. Evol. Microbiol.">
        <title>The Global Catalogue of Microorganisms (GCM) 10K type strain sequencing project: providing services to taxonomists for standard genome sequencing and annotation.</title>
        <authorList>
            <consortium name="The Broad Institute Genomics Platform"/>
            <consortium name="The Broad Institute Genome Sequencing Center for Infectious Disease"/>
            <person name="Wu L."/>
            <person name="Ma J."/>
        </authorList>
    </citation>
    <scope>NUCLEOTIDE SEQUENCE [LARGE SCALE GENOMIC DNA]</scope>
    <source>
        <strain evidence="1 2">IBRC-M 10256</strain>
    </source>
</reference>
<organism evidence="1 2">
    <name type="scientific">Halovivax cerinus</name>
    <dbReference type="NCBI Taxonomy" id="1487865"/>
    <lineage>
        <taxon>Archaea</taxon>
        <taxon>Methanobacteriati</taxon>
        <taxon>Methanobacteriota</taxon>
        <taxon>Stenosarchaea group</taxon>
        <taxon>Halobacteria</taxon>
        <taxon>Halobacteriales</taxon>
        <taxon>Natrialbaceae</taxon>
        <taxon>Halovivax</taxon>
    </lineage>
</organism>
<dbReference type="Gene3D" id="3.40.50.300">
    <property type="entry name" value="P-loop containing nucleotide triphosphate hydrolases"/>
    <property type="match status" value="1"/>
</dbReference>
<dbReference type="EMBL" id="JBHSAQ010000006">
    <property type="protein sequence ID" value="MFC3958588.1"/>
    <property type="molecule type" value="Genomic_DNA"/>
</dbReference>
<comment type="caution">
    <text evidence="1">The sequence shown here is derived from an EMBL/GenBank/DDBJ whole genome shotgun (WGS) entry which is preliminary data.</text>
</comment>
<dbReference type="GeneID" id="73903638"/>
<keyword evidence="2" id="KW-1185">Reference proteome</keyword>
<dbReference type="Proteomes" id="UP001595846">
    <property type="component" value="Unassembled WGS sequence"/>
</dbReference>
<sequence>MRSYSFYDDFRLAIRGSGAIADHLDLVYRHFAEDEVHDPDLQLTVTDVDVDPDGILGGPSKFYTTFDDRFVLSNEGGVWTVDEEWTSIHCTPGVHNAWTRAIVEAELRRVLAERDFAIIHASGVTVDGETIVFPAWRHTGKTNTMLTMLAEGGEYLSDDRMWVGADGTIRPFPIPIHLLSYNYNAFPSLSPDRLTDILATASTALDSIVYDRTGKLGKGLDLFNRGFLTRSNWVWPDQLFPDVSVSETTSVDKVVLLQSTGSTTPSFERVDPDELTAMLEVINEYEWNSRLREIYTVHDTMRDAAPLKRPQLGDLVDRERAIFQSFVDTADIYRLQLPQQEGWTDETKARIRSFLR</sequence>
<name>A0ABD5NNH7_9EURY</name>
<proteinExistence type="predicted"/>
<evidence type="ECO:0000313" key="1">
    <source>
        <dbReference type="EMBL" id="MFC3958588.1"/>
    </source>
</evidence>